<dbReference type="GO" id="GO:0005975">
    <property type="term" value="P:carbohydrate metabolic process"/>
    <property type="evidence" value="ECO:0007669"/>
    <property type="project" value="TreeGrafter"/>
</dbReference>
<dbReference type="GO" id="GO:0001681">
    <property type="term" value="F:sialate O-acetylesterase activity"/>
    <property type="evidence" value="ECO:0007669"/>
    <property type="project" value="InterPro"/>
</dbReference>
<dbReference type="KEGG" id="abas:ACPOL_1142"/>
<sequence>MNQRQLTGLCATLSLLLFAPVCLSEVRLPKLLSDHVVLQRDAPIHIWGWADPGEPVNISFTSQKQSTTADELGKWSVYLSPEDSGGPYVLTVQGANTVTVSDVLVGDVWFASGQSNMQMPLRGFPKSAELKNSAEEIANANQPQIRLLRVHDRPSDHPLPDLQDADEVWTTCTPETAADFSAVAYFFGREIQQHEKVPIGLVDDTWGGTPAESWISLDGISANASLMPIFQTWSQMSNTTSDIPALRAIEKRADDAAKQAGLPPPKHPWHPVPASYDPSYLYNGMIAPFVGFRIKGVIWYQGETNSGTSRAPMYSKLFPTLINDCRSKWGEGDFPFLFVQISSFKSNATEIWGIIRDAQRRTLSVANTGMAVTLDVGNPDNVHPADKQTVGHRLALTALDIAYGEHIEDSGPLFREASPQDGQIRVWFDHSEGLSAQGGAPSGFEVAGEDHKFVPATAKIDGQTIVASAPEIKSPKFVRYAWANVPAANLYNRAGLPASTFSSENGVDAGTVR</sequence>
<dbReference type="AlphaFoldDB" id="A0A2Z5FUR5"/>
<proteinExistence type="predicted"/>
<name>A0A2Z5FUR5_9BACT</name>
<dbReference type="InterPro" id="IPR039329">
    <property type="entry name" value="SIAE"/>
</dbReference>
<accession>A0A2Z5FUR5</accession>
<dbReference type="Pfam" id="PF03629">
    <property type="entry name" value="SASA"/>
    <property type="match status" value="1"/>
</dbReference>
<reference evidence="3 4" key="1">
    <citation type="journal article" date="2018" name="Front. Microbiol.">
        <title>Hydrolytic Capabilities as a Key to Environmental Success: Chitinolytic and Cellulolytic Acidobacteria From Acidic Sub-arctic Soils and Boreal Peatlands.</title>
        <authorList>
            <person name="Belova S.E."/>
            <person name="Ravin N.V."/>
            <person name="Pankratov T.A."/>
            <person name="Rakitin A.L."/>
            <person name="Ivanova A.A."/>
            <person name="Beletsky A.V."/>
            <person name="Mardanov A.V."/>
            <person name="Sinninghe Damste J.S."/>
            <person name="Dedysh S.N."/>
        </authorList>
    </citation>
    <scope>NUCLEOTIDE SEQUENCE [LARGE SCALE GENOMIC DNA]</scope>
    <source>
        <strain evidence="3 4">SBC82</strain>
    </source>
</reference>
<keyword evidence="4" id="KW-1185">Reference proteome</keyword>
<dbReference type="PANTHER" id="PTHR22901:SF0">
    <property type="entry name" value="SIALATE O-ACETYLESTERASE"/>
    <property type="match status" value="1"/>
</dbReference>
<dbReference type="Proteomes" id="UP000253606">
    <property type="component" value="Chromosome"/>
</dbReference>
<protein>
    <submittedName>
        <fullName evidence="3">Sialic acid-specific 9-O-acetylesterase</fullName>
    </submittedName>
</protein>
<evidence type="ECO:0000256" key="1">
    <source>
        <dbReference type="ARBA" id="ARBA00022801"/>
    </source>
</evidence>
<dbReference type="EMBL" id="CP030840">
    <property type="protein sequence ID" value="AXC10490.1"/>
    <property type="molecule type" value="Genomic_DNA"/>
</dbReference>
<dbReference type="RefSeq" id="WP_236657247.1">
    <property type="nucleotide sequence ID" value="NZ_CP030840.1"/>
</dbReference>
<organism evidence="3 4">
    <name type="scientific">Acidisarcina polymorpha</name>
    <dbReference type="NCBI Taxonomy" id="2211140"/>
    <lineage>
        <taxon>Bacteria</taxon>
        <taxon>Pseudomonadati</taxon>
        <taxon>Acidobacteriota</taxon>
        <taxon>Terriglobia</taxon>
        <taxon>Terriglobales</taxon>
        <taxon>Acidobacteriaceae</taxon>
        <taxon>Acidisarcina</taxon>
    </lineage>
</organism>
<dbReference type="PANTHER" id="PTHR22901">
    <property type="entry name" value="SIALATE O-ACETYLESTERASE"/>
    <property type="match status" value="1"/>
</dbReference>
<dbReference type="InterPro" id="IPR036514">
    <property type="entry name" value="SGNH_hydro_sf"/>
</dbReference>
<keyword evidence="1" id="KW-0378">Hydrolase</keyword>
<evidence type="ECO:0000259" key="2">
    <source>
        <dbReference type="Pfam" id="PF03629"/>
    </source>
</evidence>
<feature type="domain" description="Sialate O-acetylesterase" evidence="2">
    <location>
        <begin position="293"/>
        <end position="397"/>
    </location>
</feature>
<evidence type="ECO:0000313" key="4">
    <source>
        <dbReference type="Proteomes" id="UP000253606"/>
    </source>
</evidence>
<dbReference type="Gene3D" id="3.40.50.1110">
    <property type="entry name" value="SGNH hydrolase"/>
    <property type="match status" value="1"/>
</dbReference>
<evidence type="ECO:0000313" key="3">
    <source>
        <dbReference type="EMBL" id="AXC10490.1"/>
    </source>
</evidence>
<dbReference type="SUPFAM" id="SSF52266">
    <property type="entry name" value="SGNH hydrolase"/>
    <property type="match status" value="1"/>
</dbReference>
<gene>
    <name evidence="3" type="ORF">ACPOL_1142</name>
</gene>
<dbReference type="InterPro" id="IPR005181">
    <property type="entry name" value="SASA"/>
</dbReference>